<evidence type="ECO:0000313" key="5">
    <source>
        <dbReference type="Proteomes" id="UP001042704"/>
    </source>
</evidence>
<dbReference type="Pfam" id="PF00112">
    <property type="entry name" value="Peptidase_C1"/>
    <property type="match status" value="1"/>
</dbReference>
<dbReference type="GO" id="GO:0008234">
    <property type="term" value="F:cysteine-type peptidase activity"/>
    <property type="evidence" value="ECO:0007669"/>
    <property type="project" value="InterPro"/>
</dbReference>
<evidence type="ECO:0000256" key="1">
    <source>
        <dbReference type="ARBA" id="ARBA00008455"/>
    </source>
</evidence>
<sequence length="1070" mass="112674">MNSNILKGLAGALLCVCLLLWVAAPAASALEVTEAPLNPEFVKYLEEKEAPADRMMTAAAAPIEEGEHTDKICGEIPSPVTVAWPEGSEVQTTSAFRPAPSESRCDLRDEGRVGSVKDQGECGSCWSFAALGSLESTLLPEEVRDFSENNLKNTHGLDYAHDKGGNAYMATAYFSRWSGPVNESDDPYSEVSGVSPTGLTVQKHVQDVDFLPVRKDRSNVTLIKQAVKEYGGVYSSMYWSNGFYDEGHASYYDPWLVGGGHAVLIVGWDDTYSKDNFTFTPPGDGAFIVRNSWNADWGDDGYFYQSYYDADRGCKAIFTAEDTNNYRDVYFHDPLGWTSAIGIGSETAYAANVFTATSGNSLGAVGFFTPAPNAAYEVSVYLDPTDSPLSADGPATTISGTQVLPGYHTHPLTTPVPLKPGQTFSVVVKLTTPNYYQPLAVEKPIAGFSSGAKASAGESYVSADGVEWEDLTTTMPNTNVCLKAYTVYEEPKLSFNTAHSSLNAGDETEVAITMSRAPWGLAGYEIDVSVADPEVATITGASYPAWATLNLSRETDGGLMMRAVDLEDAVHAGDEDVVLGTVRVKGLIGGSSDLKIAVRQIDGDGGDLVTTTANTSSVAITPAGENEQAEKVRLDLPGCNFSGANVSVTASADARVSEDRKSIIISGDSFDLTIRTIGRVTEEGGTIKGTVENFVIQTRALTVRSEDAGEVRGSAMADLSSVPEGAAVTTALRTEARAGTMEIFERAAAENGLTIDALAASLEIRTTNLNDGEEITGATVLMSVPTAWVEAHGGAENITIIRSGDDGTATILRTHVQGTEDGMTTFAATSPDGFCEFGLVAVSAAPIEPTPVPTTEPVHVSSPSSGGNSQSDTAVGTTGALHAGENITLKMRNTPITAVTLRANEDIDSLMLSVKKTSRPSAADAPEGAVYAYVEATLYHTTEDHLSSETITFAVPTAWMEAHSCTASDIGLFKHVDGAWKPLKTVVTGENSGMAHFDAESDGFSTFAIAATAGTPETLTPTVTSTSAESGVVTPAETGAVPAATTQKSPLPLWAAALAIGAAVLLARKH</sequence>
<comment type="similarity">
    <text evidence="1">Belongs to the peptidase C1 family.</text>
</comment>
<evidence type="ECO:0000259" key="3">
    <source>
        <dbReference type="SMART" id="SM00645"/>
    </source>
</evidence>
<feature type="region of interest" description="Disordered" evidence="2">
    <location>
        <begin position="848"/>
        <end position="876"/>
    </location>
</feature>
<dbReference type="SMART" id="SM00645">
    <property type="entry name" value="Pept_C1"/>
    <property type="match status" value="1"/>
</dbReference>
<dbReference type="PANTHER" id="PTHR12411">
    <property type="entry name" value="CYSTEINE PROTEASE FAMILY C1-RELATED"/>
    <property type="match status" value="1"/>
</dbReference>
<dbReference type="KEGG" id="maqe:RJ40_04970"/>
<dbReference type="Proteomes" id="UP001042704">
    <property type="component" value="Chromosome"/>
</dbReference>
<feature type="region of interest" description="Disordered" evidence="2">
    <location>
        <begin position="88"/>
        <end position="114"/>
    </location>
</feature>
<dbReference type="NCBIfam" id="TIGR04213">
    <property type="entry name" value="PGF_pre_PGF"/>
    <property type="match status" value="1"/>
</dbReference>
<name>A0A8A3S3P0_9EURY</name>
<evidence type="ECO:0000313" key="4">
    <source>
        <dbReference type="EMBL" id="QSZ66887.1"/>
    </source>
</evidence>
<dbReference type="InterPro" id="IPR025660">
    <property type="entry name" value="Pept_his_AS"/>
</dbReference>
<feature type="compositionally biased region" description="Low complexity" evidence="2">
    <location>
        <begin position="855"/>
        <end position="871"/>
    </location>
</feature>
<dbReference type="InterPro" id="IPR038765">
    <property type="entry name" value="Papain-like_cys_pep_sf"/>
</dbReference>
<dbReference type="PROSITE" id="PS00639">
    <property type="entry name" value="THIOL_PROTEASE_HIS"/>
    <property type="match status" value="1"/>
</dbReference>
<dbReference type="PROSITE" id="PS00139">
    <property type="entry name" value="THIOL_PROTEASE_CYS"/>
    <property type="match status" value="1"/>
</dbReference>
<dbReference type="InterPro" id="IPR026453">
    <property type="entry name" value="PGF_pre_PGF"/>
</dbReference>
<accession>A0A8A3S3P0</accession>
<organism evidence="4 5">
    <name type="scientific">Methanofollis aquaemaris</name>
    <dbReference type="NCBI Taxonomy" id="126734"/>
    <lineage>
        <taxon>Archaea</taxon>
        <taxon>Methanobacteriati</taxon>
        <taxon>Methanobacteriota</taxon>
        <taxon>Stenosarchaea group</taxon>
        <taxon>Methanomicrobia</taxon>
        <taxon>Methanomicrobiales</taxon>
        <taxon>Methanomicrobiaceae</taxon>
        <taxon>Methanofollis</taxon>
    </lineage>
</organism>
<proteinExistence type="inferred from homology"/>
<keyword evidence="5" id="KW-1185">Reference proteome</keyword>
<reference evidence="4" key="2">
    <citation type="submission" date="2019-02" db="EMBL/GenBank/DDBJ databases">
        <authorList>
            <person name="Chen S.-C."/>
            <person name="Chien H.-H."/>
            <person name="Lai M.-C."/>
        </authorList>
    </citation>
    <scope>NUCLEOTIDE SEQUENCE</scope>
    <source>
        <strain evidence="4">N2F9704</strain>
    </source>
</reference>
<reference evidence="4" key="1">
    <citation type="journal article" date="2001" name="Int. J. Syst. Evol. Microbiol.">
        <title>Methanofollis aquaemaris sp. nov., a methanogen isolated from an aquaculture fish pond.</title>
        <authorList>
            <person name="Lai M.C."/>
            <person name="Chen S.C."/>
        </authorList>
    </citation>
    <scope>NUCLEOTIDE SEQUENCE</scope>
    <source>
        <strain evidence="4">N2F9704</strain>
    </source>
</reference>
<dbReference type="GeneID" id="76423687"/>
<gene>
    <name evidence="4" type="ORF">RJ40_04970</name>
</gene>
<feature type="domain" description="Peptidase C1A papain C-terminal" evidence="3">
    <location>
        <begin position="101"/>
        <end position="323"/>
    </location>
</feature>
<protein>
    <submittedName>
        <fullName evidence="4">PGF-pre-PGF domain-containing protein</fullName>
    </submittedName>
</protein>
<dbReference type="RefSeq" id="WP_265582257.1">
    <property type="nucleotide sequence ID" value="NZ_CP036172.1"/>
</dbReference>
<dbReference type="InterPro" id="IPR013128">
    <property type="entry name" value="Peptidase_C1A"/>
</dbReference>
<dbReference type="CDD" id="cd02619">
    <property type="entry name" value="Peptidase_C1"/>
    <property type="match status" value="1"/>
</dbReference>
<dbReference type="AlphaFoldDB" id="A0A8A3S3P0"/>
<dbReference type="Pfam" id="PF18560">
    <property type="entry name" value="Lectin_like"/>
    <property type="match status" value="1"/>
</dbReference>
<dbReference type="GO" id="GO:0006508">
    <property type="term" value="P:proteolysis"/>
    <property type="evidence" value="ECO:0007669"/>
    <property type="project" value="InterPro"/>
</dbReference>
<feature type="compositionally biased region" description="Basic and acidic residues" evidence="2">
    <location>
        <begin position="103"/>
        <end position="112"/>
    </location>
</feature>
<dbReference type="EMBL" id="CP036172">
    <property type="protein sequence ID" value="QSZ66887.1"/>
    <property type="molecule type" value="Genomic_DNA"/>
</dbReference>
<dbReference type="Gene3D" id="3.90.70.10">
    <property type="entry name" value="Cysteine proteinases"/>
    <property type="match status" value="1"/>
</dbReference>
<evidence type="ECO:0000256" key="2">
    <source>
        <dbReference type="SAM" id="MobiDB-lite"/>
    </source>
</evidence>
<dbReference type="SUPFAM" id="SSF54001">
    <property type="entry name" value="Cysteine proteinases"/>
    <property type="match status" value="1"/>
</dbReference>
<dbReference type="InterPro" id="IPR000169">
    <property type="entry name" value="Pept_cys_AS"/>
</dbReference>
<dbReference type="InterPro" id="IPR000668">
    <property type="entry name" value="Peptidase_C1A_C"/>
</dbReference>
<dbReference type="InterPro" id="IPR040528">
    <property type="entry name" value="Lectin-like"/>
</dbReference>